<dbReference type="InterPro" id="IPR037695">
    <property type="entry name" value="IQUB"/>
</dbReference>
<dbReference type="PANTHER" id="PTHR21074:SF0">
    <property type="entry name" value="IQ AND UBIQUITIN-LIKE DOMAIN-CONTAINING PROTEIN"/>
    <property type="match status" value="1"/>
</dbReference>
<feature type="domain" description="Ubiquitin-like" evidence="2">
    <location>
        <begin position="109"/>
        <end position="185"/>
    </location>
</feature>
<dbReference type="GO" id="GO:0031514">
    <property type="term" value="C:motile cilium"/>
    <property type="evidence" value="ECO:0007669"/>
    <property type="project" value="TreeGrafter"/>
</dbReference>
<dbReference type="Proteomes" id="UP000504632">
    <property type="component" value="Chromosome 2"/>
</dbReference>
<proteinExistence type="predicted"/>
<keyword evidence="3" id="KW-1185">Reference proteome</keyword>
<dbReference type="PROSITE" id="PS50053">
    <property type="entry name" value="UBIQUITIN_2"/>
    <property type="match status" value="1"/>
</dbReference>
<dbReference type="Gene3D" id="3.10.20.90">
    <property type="entry name" value="Phosphatidylinositol 3-kinase Catalytic Subunit, Chain A, domain 1"/>
    <property type="match status" value="1"/>
</dbReference>
<evidence type="ECO:0000313" key="4">
    <source>
        <dbReference type="RefSeq" id="XP_030621203.1"/>
    </source>
</evidence>
<dbReference type="CDD" id="cd17061">
    <property type="entry name" value="Ubl_IQUB"/>
    <property type="match status" value="1"/>
</dbReference>
<organism evidence="3 4">
    <name type="scientific">Chanos chanos</name>
    <name type="common">Milkfish</name>
    <name type="synonym">Mugil chanos</name>
    <dbReference type="NCBI Taxonomy" id="29144"/>
    <lineage>
        <taxon>Eukaryota</taxon>
        <taxon>Metazoa</taxon>
        <taxon>Chordata</taxon>
        <taxon>Craniata</taxon>
        <taxon>Vertebrata</taxon>
        <taxon>Euteleostomi</taxon>
        <taxon>Actinopterygii</taxon>
        <taxon>Neopterygii</taxon>
        <taxon>Teleostei</taxon>
        <taxon>Ostariophysi</taxon>
        <taxon>Gonorynchiformes</taxon>
        <taxon>Chanidae</taxon>
        <taxon>Chanos</taxon>
    </lineage>
</organism>
<accession>A0A6J2UMJ1</accession>
<name>A0A6J2UMJ1_CHACN</name>
<evidence type="ECO:0000313" key="3">
    <source>
        <dbReference type="Proteomes" id="UP000504632"/>
    </source>
</evidence>
<dbReference type="GO" id="GO:0001669">
    <property type="term" value="C:acrosomal vesicle"/>
    <property type="evidence" value="ECO:0007669"/>
    <property type="project" value="TreeGrafter"/>
</dbReference>
<dbReference type="PROSITE" id="PS50096">
    <property type="entry name" value="IQ"/>
    <property type="match status" value="1"/>
</dbReference>
<dbReference type="AlphaFoldDB" id="A0A6J2UMJ1"/>
<protein>
    <submittedName>
        <fullName evidence="4">IQ and ubiquitin-like domain-containing protein</fullName>
    </submittedName>
</protein>
<dbReference type="PANTHER" id="PTHR21074">
    <property type="entry name" value="IQ AND UBIQUITIN-LIKE DOMAIN-CONTAINING PROTEIN"/>
    <property type="match status" value="1"/>
</dbReference>
<gene>
    <name evidence="4" type="primary">iqub</name>
</gene>
<dbReference type="InParanoid" id="A0A6J2UMJ1"/>
<evidence type="ECO:0000259" key="2">
    <source>
        <dbReference type="PROSITE" id="PS50053"/>
    </source>
</evidence>
<dbReference type="SUPFAM" id="SSF54236">
    <property type="entry name" value="Ubiquitin-like"/>
    <property type="match status" value="1"/>
</dbReference>
<dbReference type="GO" id="GO:0030317">
    <property type="term" value="P:flagellated sperm motility"/>
    <property type="evidence" value="ECO:0007669"/>
    <property type="project" value="TreeGrafter"/>
</dbReference>
<dbReference type="InterPro" id="IPR057887">
    <property type="entry name" value="IQUB_helical"/>
</dbReference>
<dbReference type="GO" id="GO:0060271">
    <property type="term" value="P:cilium assembly"/>
    <property type="evidence" value="ECO:0007669"/>
    <property type="project" value="TreeGrafter"/>
</dbReference>
<feature type="region of interest" description="Disordered" evidence="1">
    <location>
        <begin position="1"/>
        <end position="60"/>
    </location>
</feature>
<dbReference type="FunCoup" id="A0A6J2UMJ1">
    <property type="interactions" value="277"/>
</dbReference>
<sequence length="769" mass="88774">MSRHDSENGNDGVPEQNDVTDTNEDNFTHQNAESEPSQIVATQTEVGPEDSTKQESDCAQEMRDVVGVSFTSGEEVRMNQAQLRQEDVNSHGSETVEKLPADAVGNSTATVKVMLMPEGYMMTKAFTIGLTTQDLKSHFAQELRVPSEVLQISFEGESVEDNQTLVDLGVQPHGTVQLEMRSSDPENHPIRPIKPQQECIMPDVITVRVPTGADAFQDVVVEIERATRGKAFLGGYRHRITKMEYHHAAVQTMPKKRPDRCIEMFSRDTQTVITKSQAQQCSSNTSTQTAGIGCYISNMKDKLITPGTYITAEQHHSRRLNAVITLQRYVRAWQAKRFMAQLKQDKEQHQAWIESEERRKREEKDQQIRDEYNRRMNPENKEDFALLYNALEKWRREEVEQIKSSLSGEEQKKALYALLEQEARLIASIGRHHNEAGERNQKKATENLLNKCAAPKSWRTSNGKTVEMDTQYTIRAKELRDLYTSINPPYSSQEERLDLLLSLKHTVKEHDCTLTREIVELIDREADLMRRDVKERNLRGLRERISTLFLQYIKTPIFNPEVSKHLRVSQDPSQLRQKMYFCRACRKSRPSTDFALNVNTRVVGRCRVCTETDNQARQREDFSQYKTILKRLRKTEEQLNPDAKIIHLLQEQDLKYLVDLIWEAQSALSAWDDLHDLVMVRWDRFCQWSPWNCILLTQDEAALHFKTENIEQAYGLMFVRSIKHKHTLAQRYFSQIPAMAQYLHDVDSQPAAAHGDLLLTKPITELTEQ</sequence>
<dbReference type="Pfam" id="PF25805">
    <property type="entry name" value="IQUB"/>
    <property type="match status" value="1"/>
</dbReference>
<dbReference type="CTD" id="154865"/>
<evidence type="ECO:0000256" key="1">
    <source>
        <dbReference type="SAM" id="MobiDB-lite"/>
    </source>
</evidence>
<feature type="compositionally biased region" description="Polar residues" evidence="1">
    <location>
        <begin position="28"/>
        <end position="45"/>
    </location>
</feature>
<dbReference type="InterPro" id="IPR000626">
    <property type="entry name" value="Ubiquitin-like_dom"/>
</dbReference>
<dbReference type="OrthoDB" id="10265862at2759"/>
<dbReference type="RefSeq" id="XP_030621203.1">
    <property type="nucleotide sequence ID" value="XM_030765343.1"/>
</dbReference>
<dbReference type="InterPro" id="IPR029071">
    <property type="entry name" value="Ubiquitin-like_domsf"/>
</dbReference>
<dbReference type="GeneID" id="115804854"/>
<feature type="compositionally biased region" description="Basic and acidic residues" evidence="1">
    <location>
        <begin position="50"/>
        <end position="60"/>
    </location>
</feature>
<reference evidence="4" key="1">
    <citation type="submission" date="2025-08" db="UniProtKB">
        <authorList>
            <consortium name="RefSeq"/>
        </authorList>
    </citation>
    <scope>IDENTIFICATION</scope>
</reference>